<dbReference type="PROSITE" id="PS51464">
    <property type="entry name" value="SIS"/>
    <property type="match status" value="1"/>
</dbReference>
<name>A0A1Q8EC83_STRAI</name>
<dbReference type="PANTHER" id="PTHR30514:SF21">
    <property type="entry name" value="RPIR-FAMILY TRANSCRIPTIONAL REGULATOR"/>
    <property type="match status" value="1"/>
</dbReference>
<keyword evidence="3" id="KW-0804">Transcription</keyword>
<dbReference type="InterPro" id="IPR046348">
    <property type="entry name" value="SIS_dom_sf"/>
</dbReference>
<accession>A0A1Q8EC83</accession>
<keyword evidence="1" id="KW-0805">Transcription regulation</keyword>
<dbReference type="Pfam" id="PF01418">
    <property type="entry name" value="HTH_6"/>
    <property type="match status" value="1"/>
</dbReference>
<dbReference type="OrthoDB" id="1648815at2"/>
<dbReference type="Gene3D" id="3.40.50.10490">
    <property type="entry name" value="Glucose-6-phosphate isomerase like protein, domain 1"/>
    <property type="match status" value="1"/>
</dbReference>
<feature type="domain" description="SIS" evidence="5">
    <location>
        <begin position="118"/>
        <end position="258"/>
    </location>
</feature>
<dbReference type="EMBL" id="MSJL01000035">
    <property type="protein sequence ID" value="OLF49372.1"/>
    <property type="molecule type" value="Genomic_DNA"/>
</dbReference>
<organism evidence="6 8">
    <name type="scientific">Streptococcus acidominimus</name>
    <dbReference type="NCBI Taxonomy" id="1326"/>
    <lineage>
        <taxon>Bacteria</taxon>
        <taxon>Bacillati</taxon>
        <taxon>Bacillota</taxon>
        <taxon>Bacilli</taxon>
        <taxon>Lactobacillales</taxon>
        <taxon>Streptococcaceae</taxon>
        <taxon>Streptococcus</taxon>
    </lineage>
</organism>
<dbReference type="InterPro" id="IPR000281">
    <property type="entry name" value="HTH_RpiR"/>
</dbReference>
<dbReference type="InterPro" id="IPR036388">
    <property type="entry name" value="WH-like_DNA-bd_sf"/>
</dbReference>
<dbReference type="GO" id="GO:0097367">
    <property type="term" value="F:carbohydrate derivative binding"/>
    <property type="evidence" value="ECO:0007669"/>
    <property type="project" value="InterPro"/>
</dbReference>
<dbReference type="Proteomes" id="UP000186437">
    <property type="component" value="Unassembled WGS sequence"/>
</dbReference>
<evidence type="ECO:0000313" key="6">
    <source>
        <dbReference type="EMBL" id="OLF49372.1"/>
    </source>
</evidence>
<evidence type="ECO:0000313" key="8">
    <source>
        <dbReference type="Proteomes" id="UP000186437"/>
    </source>
</evidence>
<dbReference type="RefSeq" id="WP_075099598.1">
    <property type="nucleotide sequence ID" value="NZ_MSJL01000035.1"/>
</dbReference>
<evidence type="ECO:0000256" key="2">
    <source>
        <dbReference type="ARBA" id="ARBA00023125"/>
    </source>
</evidence>
<evidence type="ECO:0000256" key="3">
    <source>
        <dbReference type="ARBA" id="ARBA00023163"/>
    </source>
</evidence>
<dbReference type="GO" id="GO:0003700">
    <property type="term" value="F:DNA-binding transcription factor activity"/>
    <property type="evidence" value="ECO:0007669"/>
    <property type="project" value="InterPro"/>
</dbReference>
<evidence type="ECO:0000259" key="4">
    <source>
        <dbReference type="PROSITE" id="PS51071"/>
    </source>
</evidence>
<dbReference type="EMBL" id="UHEN01000001">
    <property type="protein sequence ID" value="SUN05351.1"/>
    <property type="molecule type" value="Genomic_DNA"/>
</dbReference>
<dbReference type="GO" id="GO:0016853">
    <property type="term" value="F:isomerase activity"/>
    <property type="evidence" value="ECO:0007669"/>
    <property type="project" value="UniProtKB-KW"/>
</dbReference>
<dbReference type="PANTHER" id="PTHR30514">
    <property type="entry name" value="GLUCOKINASE"/>
    <property type="match status" value="1"/>
</dbReference>
<dbReference type="InterPro" id="IPR035472">
    <property type="entry name" value="RpiR-like_SIS"/>
</dbReference>
<keyword evidence="7" id="KW-0413">Isomerase</keyword>
<evidence type="ECO:0000313" key="9">
    <source>
        <dbReference type="Proteomes" id="UP000255213"/>
    </source>
</evidence>
<sequence length="282" mass="31933">MVSLEKNVIPMIEAVYSEFTHSERKIADYFLTDAMVDDELSAKTVSKRLYVSLASLTRFSQKCGFSGYRQFVYAFQEVGASTDSPHINRNLTRHVLSDYGELLNKTYSLIDEEQFVRVGHLLNNAKRVYIYGQGSSGLVAREIEFRFMRLGMACKAVTDDHMIRMNSVTLNEECLVIGISVSGETLSIINAMRDAHKTGASTVLLTSKNRHHLRDICDELVLVAIKKNLAQGTSISPQFPVLVVMDIFYAYYTDLDRDARRQLFTNTLSALQVTNDMVENER</sequence>
<dbReference type="AlphaFoldDB" id="A0A1Q8EC83"/>
<evidence type="ECO:0000313" key="7">
    <source>
        <dbReference type="EMBL" id="SUN05351.1"/>
    </source>
</evidence>
<dbReference type="GO" id="GO:0003677">
    <property type="term" value="F:DNA binding"/>
    <property type="evidence" value="ECO:0007669"/>
    <property type="project" value="UniProtKB-KW"/>
</dbReference>
<dbReference type="PROSITE" id="PS51071">
    <property type="entry name" value="HTH_RPIR"/>
    <property type="match status" value="1"/>
</dbReference>
<dbReference type="Proteomes" id="UP000255213">
    <property type="component" value="Unassembled WGS sequence"/>
</dbReference>
<gene>
    <name evidence="7" type="primary">murR</name>
    <name evidence="6" type="ORF">BU200_07630</name>
    <name evidence="7" type="ORF">NCTC12957_00179</name>
</gene>
<dbReference type="SUPFAM" id="SSF46689">
    <property type="entry name" value="Homeodomain-like"/>
    <property type="match status" value="1"/>
</dbReference>
<evidence type="ECO:0000256" key="1">
    <source>
        <dbReference type="ARBA" id="ARBA00023015"/>
    </source>
</evidence>
<feature type="domain" description="HTH rpiR-type" evidence="4">
    <location>
        <begin position="6"/>
        <end position="82"/>
    </location>
</feature>
<reference evidence="8" key="1">
    <citation type="submission" date="2016-12" db="EMBL/GenBank/DDBJ databases">
        <authorList>
            <person name="Gulvik C.A."/>
        </authorList>
    </citation>
    <scope>NUCLEOTIDE SEQUENCE [LARGE SCALE GENOMIC DNA]</scope>
    <source>
        <strain evidence="8">ATCC 51725</strain>
    </source>
</reference>
<dbReference type="CDD" id="cd05013">
    <property type="entry name" value="SIS_RpiR"/>
    <property type="match status" value="1"/>
</dbReference>
<keyword evidence="8" id="KW-1185">Reference proteome</keyword>
<dbReference type="SUPFAM" id="SSF53697">
    <property type="entry name" value="SIS domain"/>
    <property type="match status" value="1"/>
</dbReference>
<dbReference type="GO" id="GO:1901135">
    <property type="term" value="P:carbohydrate derivative metabolic process"/>
    <property type="evidence" value="ECO:0007669"/>
    <property type="project" value="InterPro"/>
</dbReference>
<proteinExistence type="predicted"/>
<dbReference type="InterPro" id="IPR009057">
    <property type="entry name" value="Homeodomain-like_sf"/>
</dbReference>
<dbReference type="Pfam" id="PF01380">
    <property type="entry name" value="SIS"/>
    <property type="match status" value="1"/>
</dbReference>
<evidence type="ECO:0000259" key="5">
    <source>
        <dbReference type="PROSITE" id="PS51464"/>
    </source>
</evidence>
<keyword evidence="2" id="KW-0238">DNA-binding</keyword>
<dbReference type="InterPro" id="IPR001347">
    <property type="entry name" value="SIS_dom"/>
</dbReference>
<reference evidence="6" key="2">
    <citation type="submission" date="2016-12" db="EMBL/GenBank/DDBJ databases">
        <authorList>
            <person name="Song W.-J."/>
            <person name="Kurnit D.M."/>
        </authorList>
    </citation>
    <scope>NUCLEOTIDE SEQUENCE [LARGE SCALE GENOMIC DNA]</scope>
    <source>
        <strain evidence="6">ATCC 51725</strain>
    </source>
</reference>
<dbReference type="InterPro" id="IPR047640">
    <property type="entry name" value="RpiR-like"/>
</dbReference>
<reference evidence="7 9" key="3">
    <citation type="submission" date="2018-06" db="EMBL/GenBank/DDBJ databases">
        <authorList>
            <consortium name="Pathogen Informatics"/>
            <person name="Doyle S."/>
        </authorList>
    </citation>
    <scope>NUCLEOTIDE SEQUENCE [LARGE SCALE GENOMIC DNA]</scope>
    <source>
        <strain evidence="7 9">NCTC12957</strain>
    </source>
</reference>
<dbReference type="Gene3D" id="1.10.10.10">
    <property type="entry name" value="Winged helix-like DNA-binding domain superfamily/Winged helix DNA-binding domain"/>
    <property type="match status" value="1"/>
</dbReference>
<protein>
    <submittedName>
        <fullName evidence="6">RpiR family transcriptional regulator</fullName>
    </submittedName>
    <submittedName>
        <fullName evidence="7">SIS (Sugar ISomerase) domain containing transcriptional regulator</fullName>
    </submittedName>
</protein>